<evidence type="ECO:0000313" key="2">
    <source>
        <dbReference type="Proteomes" id="UP000236731"/>
    </source>
</evidence>
<gene>
    <name evidence="1" type="ORF">SAMN05421877_11925</name>
</gene>
<protein>
    <submittedName>
        <fullName evidence="1">Uncharacterized protein</fullName>
    </submittedName>
</protein>
<keyword evidence="2" id="KW-1185">Reference proteome</keyword>
<name>A0A1H6CSY3_9SPHI</name>
<evidence type="ECO:0000313" key="1">
    <source>
        <dbReference type="EMBL" id="SEG75546.1"/>
    </source>
</evidence>
<reference evidence="2" key="1">
    <citation type="submission" date="2016-10" db="EMBL/GenBank/DDBJ databases">
        <authorList>
            <person name="Varghese N."/>
            <person name="Submissions S."/>
        </authorList>
    </citation>
    <scope>NUCLEOTIDE SEQUENCE [LARGE SCALE GENOMIC DNA]</scope>
    <source>
        <strain evidence="2">DSM 22361</strain>
    </source>
</reference>
<proteinExistence type="predicted"/>
<dbReference type="Proteomes" id="UP000236731">
    <property type="component" value="Unassembled WGS sequence"/>
</dbReference>
<accession>A0A1H6CSY3</accession>
<dbReference type="AlphaFoldDB" id="A0A1H6CSY3"/>
<sequence length="135" mass="16018">MTTIKRKTANCIECNQLRLVYALKRCQQCYWKSKLKSWKKKPLKAPIRKKSKKLTQQEREYRIVKARFLSENPVCMYPGCNSMEVTLHHAKGRIGTLLTDRRYFKSLCWPHHQHIEQNPVLARKLGLSYSRLSNI</sequence>
<organism evidence="1 2">
    <name type="scientific">Sphingobacterium lactis</name>
    <dbReference type="NCBI Taxonomy" id="797291"/>
    <lineage>
        <taxon>Bacteria</taxon>
        <taxon>Pseudomonadati</taxon>
        <taxon>Bacteroidota</taxon>
        <taxon>Sphingobacteriia</taxon>
        <taxon>Sphingobacteriales</taxon>
        <taxon>Sphingobacteriaceae</taxon>
        <taxon>Sphingobacterium</taxon>
    </lineage>
</organism>
<dbReference type="EMBL" id="FNUT01000019">
    <property type="protein sequence ID" value="SEG75546.1"/>
    <property type="molecule type" value="Genomic_DNA"/>
</dbReference>